<evidence type="ECO:0000256" key="7">
    <source>
        <dbReference type="HAMAP-Rule" id="MF_00323"/>
    </source>
</evidence>
<dbReference type="GO" id="GO:0005737">
    <property type="term" value="C:cytoplasm"/>
    <property type="evidence" value="ECO:0007669"/>
    <property type="project" value="UniProtKB-SubCell"/>
</dbReference>
<dbReference type="Proteomes" id="UP000741360">
    <property type="component" value="Unassembled WGS sequence"/>
</dbReference>
<dbReference type="EMBL" id="JACPSX010000200">
    <property type="protein sequence ID" value="MBI3015456.1"/>
    <property type="molecule type" value="Genomic_DNA"/>
</dbReference>
<proteinExistence type="inferred from homology"/>
<dbReference type="NCBIfam" id="TIGR00109">
    <property type="entry name" value="hemH"/>
    <property type="match status" value="1"/>
</dbReference>
<dbReference type="SUPFAM" id="SSF53800">
    <property type="entry name" value="Chelatase"/>
    <property type="match status" value="1"/>
</dbReference>
<dbReference type="InterPro" id="IPR033644">
    <property type="entry name" value="Ferrochelatase_C"/>
</dbReference>
<evidence type="ECO:0000313" key="9">
    <source>
        <dbReference type="EMBL" id="MBI3015456.1"/>
    </source>
</evidence>
<protein>
    <recommendedName>
        <fullName evidence="7">Ferrochelatase</fullName>
        <ecNumber evidence="7">4.98.1.1</ecNumber>
    </recommendedName>
    <alternativeName>
        <fullName evidence="7">Heme synthase</fullName>
    </alternativeName>
    <alternativeName>
        <fullName evidence="7">Protoheme ferro-lyase</fullName>
    </alternativeName>
</protein>
<comment type="caution">
    <text evidence="9">The sequence shown here is derived from an EMBL/GenBank/DDBJ whole genome shotgun (WGS) entry which is preliminary data.</text>
</comment>
<dbReference type="InterPro" id="IPR033659">
    <property type="entry name" value="Ferrochelatase_N"/>
</dbReference>
<comment type="function">
    <text evidence="7">Catalyzes the ferrous insertion into protoporphyrin IX.</text>
</comment>
<organism evidence="9 10">
    <name type="scientific">Tectimicrobiota bacterium</name>
    <dbReference type="NCBI Taxonomy" id="2528274"/>
    <lineage>
        <taxon>Bacteria</taxon>
        <taxon>Pseudomonadati</taxon>
        <taxon>Nitrospinota/Tectimicrobiota group</taxon>
        <taxon>Candidatus Tectimicrobiota</taxon>
    </lineage>
</organism>
<dbReference type="AlphaFoldDB" id="A0A932GQF0"/>
<keyword evidence="7" id="KW-0963">Cytoplasm</keyword>
<keyword evidence="4 7" id="KW-0456">Lyase</keyword>
<evidence type="ECO:0000256" key="2">
    <source>
        <dbReference type="ARBA" id="ARBA00023004"/>
    </source>
</evidence>
<dbReference type="HAMAP" id="MF_00323">
    <property type="entry name" value="Ferrochelatase"/>
    <property type="match status" value="1"/>
</dbReference>
<keyword evidence="7" id="KW-0479">Metal-binding</keyword>
<dbReference type="PANTHER" id="PTHR11108:SF1">
    <property type="entry name" value="FERROCHELATASE, MITOCHONDRIAL"/>
    <property type="match status" value="1"/>
</dbReference>
<evidence type="ECO:0000256" key="3">
    <source>
        <dbReference type="ARBA" id="ARBA00023133"/>
    </source>
</evidence>
<dbReference type="Gene3D" id="3.40.50.1400">
    <property type="match status" value="2"/>
</dbReference>
<evidence type="ECO:0000256" key="5">
    <source>
        <dbReference type="ARBA" id="ARBA00023244"/>
    </source>
</evidence>
<dbReference type="PANTHER" id="PTHR11108">
    <property type="entry name" value="FERROCHELATASE"/>
    <property type="match status" value="1"/>
</dbReference>
<dbReference type="EC" id="4.98.1.1" evidence="7"/>
<evidence type="ECO:0000256" key="6">
    <source>
        <dbReference type="ARBA" id="ARBA00024536"/>
    </source>
</evidence>
<keyword evidence="3 7" id="KW-0350">Heme biosynthesis</keyword>
<comment type="pathway">
    <text evidence="7">Porphyrin-containing compound metabolism; protoheme biosynthesis; protoheme from protoporphyrin-IX: step 1/1.</text>
</comment>
<dbReference type="CDD" id="cd03411">
    <property type="entry name" value="Ferrochelatase_N"/>
    <property type="match status" value="1"/>
</dbReference>
<gene>
    <name evidence="7 9" type="primary">hemH</name>
    <name evidence="9" type="ORF">HYY65_10435</name>
</gene>
<keyword evidence="5 7" id="KW-0627">Porphyrin biosynthesis</keyword>
<evidence type="ECO:0000313" key="10">
    <source>
        <dbReference type="Proteomes" id="UP000741360"/>
    </source>
</evidence>
<dbReference type="GO" id="GO:0046872">
    <property type="term" value="F:metal ion binding"/>
    <property type="evidence" value="ECO:0007669"/>
    <property type="project" value="UniProtKB-KW"/>
</dbReference>
<evidence type="ECO:0000256" key="8">
    <source>
        <dbReference type="RuleBase" id="RU004185"/>
    </source>
</evidence>
<feature type="binding site" evidence="7">
    <location>
        <position position="263"/>
    </location>
    <ligand>
        <name>Fe(2+)</name>
        <dbReference type="ChEBI" id="CHEBI:29033"/>
    </ligand>
</feature>
<dbReference type="GO" id="GO:0006783">
    <property type="term" value="P:heme biosynthetic process"/>
    <property type="evidence" value="ECO:0007669"/>
    <property type="project" value="UniProtKB-UniRule"/>
</dbReference>
<sequence length="312" mass="34553">MADPYDSVLLITFGGPTKREEIRPFLDVVLAGRPIPPERFEQVVLHYEVIGGASPINEITARQAEALRAELMGAGTTLPVYVGMRNWHPFLADVLAKMADNGIRRAVGFILAAHWSEASFQRYTESVNEGLARLANRAPGIDYVDPWFDHPLFIQVLVSRIEEVLPVLPPDRRDGAAWIFSAHSIPSAMAGVDRYQREISRSVELVCARLSRKSWSIAYQSRSGSPRDSWLEPDIGDAIRVETAKGTKDVLVIPVGFVADHVEVLYDLDIQAKEIAESLGLNYVRAKTVGEHPAFIRMMASVVAQNLARNPG</sequence>
<dbReference type="CDD" id="cd00419">
    <property type="entry name" value="Ferrochelatase_C"/>
    <property type="match status" value="1"/>
</dbReference>
<dbReference type="InterPro" id="IPR001015">
    <property type="entry name" value="Ferrochelatase"/>
</dbReference>
<dbReference type="GO" id="GO:0004325">
    <property type="term" value="F:ferrochelatase activity"/>
    <property type="evidence" value="ECO:0007669"/>
    <property type="project" value="UniProtKB-UniRule"/>
</dbReference>
<accession>A0A932GQF0</accession>
<evidence type="ECO:0000256" key="1">
    <source>
        <dbReference type="ARBA" id="ARBA00007718"/>
    </source>
</evidence>
<comment type="subcellular location">
    <subcellularLocation>
        <location evidence="7">Cytoplasm</location>
    </subcellularLocation>
</comment>
<feature type="binding site" evidence="7">
    <location>
        <position position="183"/>
    </location>
    <ligand>
        <name>Fe(2+)</name>
        <dbReference type="ChEBI" id="CHEBI:29033"/>
    </ligand>
</feature>
<keyword evidence="2 7" id="KW-0408">Iron</keyword>
<name>A0A932GQF0_UNCTE</name>
<evidence type="ECO:0000256" key="4">
    <source>
        <dbReference type="ARBA" id="ARBA00023239"/>
    </source>
</evidence>
<comment type="catalytic activity">
    <reaction evidence="6">
        <text>Fe-coproporphyrin III + 2 H(+) = coproporphyrin III + Fe(2+)</text>
        <dbReference type="Rhea" id="RHEA:49572"/>
        <dbReference type="ChEBI" id="CHEBI:15378"/>
        <dbReference type="ChEBI" id="CHEBI:29033"/>
        <dbReference type="ChEBI" id="CHEBI:68438"/>
        <dbReference type="ChEBI" id="CHEBI:131725"/>
        <dbReference type="EC" id="4.99.1.9"/>
    </reaction>
    <physiologicalReaction direction="right-to-left" evidence="6">
        <dbReference type="Rhea" id="RHEA:49574"/>
    </physiologicalReaction>
</comment>
<comment type="catalytic activity">
    <reaction evidence="7">
        <text>heme b + 2 H(+) = protoporphyrin IX + Fe(2+)</text>
        <dbReference type="Rhea" id="RHEA:22584"/>
        <dbReference type="ChEBI" id="CHEBI:15378"/>
        <dbReference type="ChEBI" id="CHEBI:29033"/>
        <dbReference type="ChEBI" id="CHEBI:57306"/>
        <dbReference type="ChEBI" id="CHEBI:60344"/>
        <dbReference type="EC" id="4.98.1.1"/>
    </reaction>
</comment>
<reference evidence="9" key="1">
    <citation type="submission" date="2020-07" db="EMBL/GenBank/DDBJ databases">
        <title>Huge and variable diversity of episymbiotic CPR bacteria and DPANN archaea in groundwater ecosystems.</title>
        <authorList>
            <person name="He C.Y."/>
            <person name="Keren R."/>
            <person name="Whittaker M."/>
            <person name="Farag I.F."/>
            <person name="Doudna J."/>
            <person name="Cate J.H.D."/>
            <person name="Banfield J.F."/>
        </authorList>
    </citation>
    <scope>NUCLEOTIDE SEQUENCE</scope>
    <source>
        <strain evidence="9">NC_groundwater_717_Ag_S-0.2um_59_8</strain>
    </source>
</reference>
<comment type="similarity">
    <text evidence="1 7 8">Belongs to the ferrochelatase family.</text>
</comment>
<dbReference type="Pfam" id="PF00762">
    <property type="entry name" value="Ferrochelatase"/>
    <property type="match status" value="1"/>
</dbReference>